<reference evidence="1" key="1">
    <citation type="submission" date="2021-06" db="EMBL/GenBank/DDBJ databases">
        <title>Parelaphostrongylus tenuis whole genome reference sequence.</title>
        <authorList>
            <person name="Garwood T.J."/>
            <person name="Larsen P.A."/>
            <person name="Fountain-Jones N.M."/>
            <person name="Garbe J.R."/>
            <person name="Macchietto M.G."/>
            <person name="Kania S.A."/>
            <person name="Gerhold R.W."/>
            <person name="Richards J.E."/>
            <person name="Wolf T.M."/>
        </authorList>
    </citation>
    <scope>NUCLEOTIDE SEQUENCE</scope>
    <source>
        <strain evidence="1">MNPRO001-30</strain>
        <tissue evidence="1">Meninges</tissue>
    </source>
</reference>
<evidence type="ECO:0000313" key="1">
    <source>
        <dbReference type="EMBL" id="KAJ1348734.1"/>
    </source>
</evidence>
<comment type="caution">
    <text evidence="1">The sequence shown here is derived from an EMBL/GenBank/DDBJ whole genome shotgun (WGS) entry which is preliminary data.</text>
</comment>
<gene>
    <name evidence="1" type="ORF">KIN20_004106</name>
</gene>
<dbReference type="AlphaFoldDB" id="A0AAD5MQV7"/>
<dbReference type="EMBL" id="JAHQIW010000548">
    <property type="protein sequence ID" value="KAJ1348734.1"/>
    <property type="molecule type" value="Genomic_DNA"/>
</dbReference>
<proteinExistence type="predicted"/>
<dbReference type="InterPro" id="IPR019129">
    <property type="entry name" value="Folate-sensitive_fs_Fra10Ac1"/>
</dbReference>
<dbReference type="Proteomes" id="UP001196413">
    <property type="component" value="Unassembled WGS sequence"/>
</dbReference>
<name>A0AAD5MQV7_PARTN</name>
<sequence>MDAVKRNPDIPVDDLQSEFDYQSDIERRKRKRSDFADKDFSSLEKKPGRNEARAWFQDEHGRVHRQMTRMMAMDAYSRHKELINLYYLSYPGATNILQRDTSKDRTDYDVLKDNHKFLWSESDEASLPTSWEARMAKKYYDKLFKEYCIIDLTYFKKNKIAMRWRTGGGGPFGEGPIYLWFKEVLCK</sequence>
<evidence type="ECO:0000313" key="2">
    <source>
        <dbReference type="Proteomes" id="UP001196413"/>
    </source>
</evidence>
<accession>A0AAD5MQV7</accession>
<protein>
    <submittedName>
        <fullName evidence="1">Uncharacterized protein</fullName>
    </submittedName>
</protein>
<dbReference type="Pfam" id="PF09725">
    <property type="entry name" value="Fra10Ac1"/>
    <property type="match status" value="1"/>
</dbReference>
<organism evidence="1 2">
    <name type="scientific">Parelaphostrongylus tenuis</name>
    <name type="common">Meningeal worm</name>
    <dbReference type="NCBI Taxonomy" id="148309"/>
    <lineage>
        <taxon>Eukaryota</taxon>
        <taxon>Metazoa</taxon>
        <taxon>Ecdysozoa</taxon>
        <taxon>Nematoda</taxon>
        <taxon>Chromadorea</taxon>
        <taxon>Rhabditida</taxon>
        <taxon>Rhabditina</taxon>
        <taxon>Rhabditomorpha</taxon>
        <taxon>Strongyloidea</taxon>
        <taxon>Metastrongylidae</taxon>
        <taxon>Parelaphostrongylus</taxon>
    </lineage>
</organism>
<keyword evidence="2" id="KW-1185">Reference proteome</keyword>